<dbReference type="AlphaFoldDB" id="A0A2M6WH36"/>
<dbReference type="EMBL" id="PFBA01000035">
    <property type="protein sequence ID" value="PIT92103.1"/>
    <property type="molecule type" value="Genomic_DNA"/>
</dbReference>
<organism evidence="1 2">
    <name type="scientific">Candidatus Harrisonbacteria bacterium CG10_big_fil_rev_8_21_14_0_10_42_17</name>
    <dbReference type="NCBI Taxonomy" id="1974584"/>
    <lineage>
        <taxon>Bacteria</taxon>
        <taxon>Candidatus Harrisoniibacteriota</taxon>
    </lineage>
</organism>
<accession>A0A2M6WH36</accession>
<dbReference type="Proteomes" id="UP000228635">
    <property type="component" value="Unassembled WGS sequence"/>
</dbReference>
<protein>
    <recommendedName>
        <fullName evidence="3">Thymidylate kinase-like domain-containing protein</fullName>
    </recommendedName>
</protein>
<gene>
    <name evidence="1" type="ORF">COU08_04605</name>
</gene>
<evidence type="ECO:0000313" key="2">
    <source>
        <dbReference type="Proteomes" id="UP000228635"/>
    </source>
</evidence>
<comment type="caution">
    <text evidence="1">The sequence shown here is derived from an EMBL/GenBank/DDBJ whole genome shotgun (WGS) entry which is preliminary data.</text>
</comment>
<proteinExistence type="predicted"/>
<reference evidence="2" key="1">
    <citation type="submission" date="2017-09" db="EMBL/GenBank/DDBJ databases">
        <title>Depth-based differentiation of microbial function through sediment-hosted aquifers and enrichment of novel symbionts in the deep terrestrial subsurface.</title>
        <authorList>
            <person name="Probst A.J."/>
            <person name="Ladd B."/>
            <person name="Jarett J.K."/>
            <person name="Geller-Mcgrath D.E."/>
            <person name="Sieber C.M.K."/>
            <person name="Emerson J.B."/>
            <person name="Anantharaman K."/>
            <person name="Thomas B.C."/>
            <person name="Malmstrom R."/>
            <person name="Stieglmeier M."/>
            <person name="Klingl A."/>
            <person name="Woyke T."/>
            <person name="Ryan C.M."/>
            <person name="Banfield J.F."/>
        </authorList>
    </citation>
    <scope>NUCLEOTIDE SEQUENCE [LARGE SCALE GENOMIC DNA]</scope>
</reference>
<dbReference type="SUPFAM" id="SSF52540">
    <property type="entry name" value="P-loop containing nucleoside triphosphate hydrolases"/>
    <property type="match status" value="1"/>
</dbReference>
<evidence type="ECO:0008006" key="3">
    <source>
        <dbReference type="Google" id="ProtNLM"/>
    </source>
</evidence>
<evidence type="ECO:0000313" key="1">
    <source>
        <dbReference type="EMBL" id="PIT92103.1"/>
    </source>
</evidence>
<sequence>MHTQQELIVLEGIASSGKTTLALALSTYFVKHGFSVSIFDETETLMPLIKNESVNVSLEFLENYSRMLTNQHAEVLLVDRFHFTHAFRTQSDMHTFVTIERFLDRAFHTTVVLLSLNPEKIKKRIAYVENTRGKSWKYRKEGSPETVYQYYLDQQTYLRDLANDSLLDVLEVNSSDLTVNQSVTKIVRSLH</sequence>
<dbReference type="InterPro" id="IPR027417">
    <property type="entry name" value="P-loop_NTPase"/>
</dbReference>
<name>A0A2M6WH36_9BACT</name>
<dbReference type="Gene3D" id="3.40.50.300">
    <property type="entry name" value="P-loop containing nucleotide triphosphate hydrolases"/>
    <property type="match status" value="1"/>
</dbReference>